<name>A0ACC3P0I1_9PEZI</name>
<dbReference type="Proteomes" id="UP001281147">
    <property type="component" value="Unassembled WGS sequence"/>
</dbReference>
<proteinExistence type="predicted"/>
<evidence type="ECO:0000313" key="1">
    <source>
        <dbReference type="EMBL" id="KAK3725968.1"/>
    </source>
</evidence>
<keyword evidence="2" id="KW-1185">Reference proteome</keyword>
<gene>
    <name evidence="1" type="ORF">LTR37_000116</name>
</gene>
<reference evidence="1" key="1">
    <citation type="submission" date="2023-07" db="EMBL/GenBank/DDBJ databases">
        <title>Black Yeasts Isolated from many extreme environments.</title>
        <authorList>
            <person name="Coleine C."/>
            <person name="Stajich J.E."/>
            <person name="Selbmann L."/>
        </authorList>
    </citation>
    <scope>NUCLEOTIDE SEQUENCE</scope>
    <source>
        <strain evidence="1">CCFEE 5714</strain>
    </source>
</reference>
<dbReference type="EMBL" id="JAUTXU010000001">
    <property type="protein sequence ID" value="KAK3725968.1"/>
    <property type="molecule type" value="Genomic_DNA"/>
</dbReference>
<evidence type="ECO:0000313" key="2">
    <source>
        <dbReference type="Proteomes" id="UP001281147"/>
    </source>
</evidence>
<comment type="caution">
    <text evidence="1">The sequence shown here is derived from an EMBL/GenBank/DDBJ whole genome shotgun (WGS) entry which is preliminary data.</text>
</comment>
<accession>A0ACC3P0I1</accession>
<protein>
    <submittedName>
        <fullName evidence="1">Uncharacterized protein</fullName>
    </submittedName>
</protein>
<organism evidence="1 2">
    <name type="scientific">Vermiconidia calcicola</name>
    <dbReference type="NCBI Taxonomy" id="1690605"/>
    <lineage>
        <taxon>Eukaryota</taxon>
        <taxon>Fungi</taxon>
        <taxon>Dikarya</taxon>
        <taxon>Ascomycota</taxon>
        <taxon>Pezizomycotina</taxon>
        <taxon>Dothideomycetes</taxon>
        <taxon>Dothideomycetidae</taxon>
        <taxon>Mycosphaerellales</taxon>
        <taxon>Extremaceae</taxon>
        <taxon>Vermiconidia</taxon>
    </lineage>
</organism>
<sequence length="267" mass="30550">MATGSPIIREDTSASSSGAVRFFDLPREIRDFIYAQFPYLASIHINQDPAKGLLQPNISKVCRRMRNESLDIFYSRNKFFLDLRGWKGASYPRRWTPLDIFERWITAIGDSNAKSIRSLSFFSHNFSANIKVSPEKPPTLNLRFRTNTTNAELAEGVPVTYSFDIAARRAETSLKYLLDDLQQQLRDRNLDVDDIKMLCSAVNGVQPFLCRRMNLGYLGAVLLNDSPTLQDWPRTHAHLNKCDDCGYHRFAREQDEHVPADSAARRS</sequence>